<evidence type="ECO:0000259" key="3">
    <source>
        <dbReference type="SMART" id="SM00651"/>
    </source>
</evidence>
<accession>I3EE77</accession>
<keyword evidence="1" id="KW-0694">RNA-binding</keyword>
<dbReference type="GO" id="GO:0000932">
    <property type="term" value="C:P-body"/>
    <property type="evidence" value="ECO:0007669"/>
    <property type="project" value="TreeGrafter"/>
</dbReference>
<dbReference type="InterPro" id="IPR044642">
    <property type="entry name" value="PTHR15588"/>
</dbReference>
<dbReference type="STRING" id="935791.I3EE77"/>
<dbReference type="Proteomes" id="UP000002872">
    <property type="component" value="Unassembled WGS sequence"/>
</dbReference>
<dbReference type="EMBL" id="GL870882">
    <property type="protein sequence ID" value="EIJ87524.1"/>
    <property type="molecule type" value="Genomic_DNA"/>
</dbReference>
<dbReference type="InParanoid" id="I3EE77"/>
<dbReference type="VEuPathDB" id="MicrosporidiaDB:NEQG_02405"/>
<dbReference type="PANTHER" id="PTHR15588">
    <property type="entry name" value="LSM1"/>
    <property type="match status" value="1"/>
</dbReference>
<dbReference type="OrthoDB" id="10263346at2759"/>
<evidence type="ECO:0000313" key="4">
    <source>
        <dbReference type="EMBL" id="EIJ87524.1"/>
    </source>
</evidence>
<dbReference type="OMA" id="DGRYMYG"/>
<organism evidence="4 5">
    <name type="scientific">Nematocida parisii (strain ERTm3)</name>
    <name type="common">Nematode killer fungus</name>
    <dbReference type="NCBI Taxonomy" id="935791"/>
    <lineage>
        <taxon>Eukaryota</taxon>
        <taxon>Fungi</taxon>
        <taxon>Fungi incertae sedis</taxon>
        <taxon>Microsporidia</taxon>
        <taxon>Nematocida</taxon>
    </lineage>
</organism>
<keyword evidence="2" id="KW-0687">Ribonucleoprotein</keyword>
<proteinExistence type="predicted"/>
<dbReference type="AlphaFoldDB" id="I3EE77"/>
<dbReference type="HOGENOM" id="CLU_2237282_0_0_1"/>
<dbReference type="GO" id="GO:1990726">
    <property type="term" value="C:Lsm1-7-Pat1 complex"/>
    <property type="evidence" value="ECO:0007669"/>
    <property type="project" value="TreeGrafter"/>
</dbReference>
<dbReference type="Pfam" id="PF01423">
    <property type="entry name" value="LSM"/>
    <property type="match status" value="1"/>
</dbReference>
<evidence type="ECO:0000256" key="1">
    <source>
        <dbReference type="ARBA" id="ARBA00022884"/>
    </source>
</evidence>
<evidence type="ECO:0000256" key="2">
    <source>
        <dbReference type="ARBA" id="ARBA00023274"/>
    </source>
</evidence>
<evidence type="ECO:0000313" key="5">
    <source>
        <dbReference type="Proteomes" id="UP000002872"/>
    </source>
</evidence>
<dbReference type="InterPro" id="IPR010920">
    <property type="entry name" value="LSM_dom_sf"/>
</dbReference>
<dbReference type="GO" id="GO:0000290">
    <property type="term" value="P:deadenylation-dependent decapping of nuclear-transcribed mRNA"/>
    <property type="evidence" value="ECO:0007669"/>
    <property type="project" value="TreeGrafter"/>
</dbReference>
<feature type="domain" description="Sm" evidence="3">
    <location>
        <begin position="12"/>
        <end position="80"/>
    </location>
</feature>
<name>I3EE77_NEMP3</name>
<protein>
    <recommendedName>
        <fullName evidence="3">Sm domain-containing protein</fullName>
    </recommendedName>
</protein>
<dbReference type="Gene3D" id="2.30.30.100">
    <property type="match status" value="1"/>
</dbReference>
<dbReference type="GO" id="GO:1990904">
    <property type="term" value="C:ribonucleoprotein complex"/>
    <property type="evidence" value="ECO:0007669"/>
    <property type="project" value="UniProtKB-KW"/>
</dbReference>
<reference evidence="4" key="1">
    <citation type="submission" date="2011-01" db="EMBL/GenBank/DDBJ databases">
        <title>The Genome Sequence of Nematocida parisii strain ERTm3.</title>
        <authorList>
            <consortium name="The Broad Institute Genome Sequencing Platform"/>
            <consortium name="The Broad Institute Genome Sequencing Center for Infectious Disease"/>
            <person name="Cuomo C."/>
            <person name="Troemel E."/>
            <person name="Young S.K."/>
            <person name="Zeng Q."/>
            <person name="Gargeya S."/>
            <person name="Fitzgerald M."/>
            <person name="Haas B."/>
            <person name="Abouelleil A."/>
            <person name="Alvarado L."/>
            <person name="Arachchi H.M."/>
            <person name="Berlin A."/>
            <person name="Chapman S.B."/>
            <person name="Gearin G."/>
            <person name="Goldberg J."/>
            <person name="Griggs A."/>
            <person name="Gujja S."/>
            <person name="Hansen M."/>
            <person name="Heiman D."/>
            <person name="Howarth C."/>
            <person name="Larimer J."/>
            <person name="Lui A."/>
            <person name="MacDonald P.J.P."/>
            <person name="McCowen C."/>
            <person name="Montmayeur A."/>
            <person name="Murphy C."/>
            <person name="Neiman D."/>
            <person name="Pearson M."/>
            <person name="Priest M."/>
            <person name="Roberts A."/>
            <person name="Saif S."/>
            <person name="Shea T."/>
            <person name="Sisk P."/>
            <person name="Stolte C."/>
            <person name="Sykes S."/>
            <person name="Wortman J."/>
            <person name="Nusbaum C."/>
            <person name="Birren B."/>
        </authorList>
    </citation>
    <scope>NUCLEOTIDE SEQUENCE</scope>
    <source>
        <strain evidence="4">ERTm3</strain>
    </source>
</reference>
<dbReference type="SMART" id="SM00651">
    <property type="entry name" value="Sm"/>
    <property type="match status" value="1"/>
</dbReference>
<dbReference type="SUPFAM" id="SSF50182">
    <property type="entry name" value="Sm-like ribonucleoproteins"/>
    <property type="match status" value="1"/>
</dbReference>
<dbReference type="InterPro" id="IPR001163">
    <property type="entry name" value="Sm_dom_euk/arc"/>
</dbReference>
<dbReference type="PANTHER" id="PTHR15588:SF8">
    <property type="entry name" value="U6 SNRNA-ASSOCIATED SM-LIKE PROTEIN LSM1"/>
    <property type="match status" value="1"/>
</dbReference>
<dbReference type="GO" id="GO:0003729">
    <property type="term" value="F:mRNA binding"/>
    <property type="evidence" value="ECO:0007669"/>
    <property type="project" value="TreeGrafter"/>
</dbReference>
<gene>
    <name evidence="4" type="ORF">NEQG_02405</name>
</gene>
<keyword evidence="5" id="KW-1185">Reference proteome</keyword>
<sequence>MDSPSTDCKGIRLLEEYLDKDIFVVLRDNTYIKGILRSYDQYYNILLEDITQYVISNNEYLLTESESVLLRGENIILLGEGTFNEQPDITRSNPKFTDDLNYITL</sequence>